<name>A0A240UFK7_9BURK</name>
<dbReference type="KEGG" id="acis:CBP35_01945"/>
<sequence length="150" mass="17382">MARIALAAASIALLSLSALTAAHAQVGATVVIQSGSPHYQRPAPVMAQYQAPPPPRYEAVPRHRRGMAWVPGHWEWRGHRHVWMQGYWVKARPGYHYREPRWVEHDGRWDMQRGGWDRDRDGVANRYDRDRDGDGVPNRHDRQPDNPRRN</sequence>
<proteinExistence type="predicted"/>
<keyword evidence="2" id="KW-1185">Reference proteome</keyword>
<dbReference type="KEGG" id="acin:CBP34_17330"/>
<dbReference type="KEGG" id="acip:CBP36_16975"/>
<dbReference type="OrthoDB" id="121499at2"/>
<dbReference type="InterPro" id="IPR028974">
    <property type="entry name" value="TSP_type-3_rpt"/>
</dbReference>
<dbReference type="GO" id="GO:0005509">
    <property type="term" value="F:calcium ion binding"/>
    <property type="evidence" value="ECO:0007669"/>
    <property type="project" value="InterPro"/>
</dbReference>
<organism evidence="1 2">
    <name type="scientific">Acidovorax carolinensis</name>
    <dbReference type="NCBI Taxonomy" id="553814"/>
    <lineage>
        <taxon>Bacteria</taxon>
        <taxon>Pseudomonadati</taxon>
        <taxon>Pseudomonadota</taxon>
        <taxon>Betaproteobacteria</taxon>
        <taxon>Burkholderiales</taxon>
        <taxon>Comamonadaceae</taxon>
        <taxon>Acidovorax</taxon>
    </lineage>
</organism>
<dbReference type="EMBL" id="CP021366">
    <property type="protein sequence ID" value="ART60281.1"/>
    <property type="molecule type" value="Genomic_DNA"/>
</dbReference>
<accession>A0A240UFK7</accession>
<accession>A0A240U6R7</accession>
<gene>
    <name evidence="1" type="ORF">CBP36_16975</name>
</gene>
<reference evidence="1" key="1">
    <citation type="submission" date="2017-05" db="EMBL/GenBank/DDBJ databases">
        <title>Polyphasic characterization of four soil-derived phenanthrene-degrading Acidovorax strains and proposal of Acidovorax phenanthrenivorans sp. nov.</title>
        <authorList>
            <person name="Singleton D."/>
            <person name="Lee J."/>
            <person name="Dickey A.N."/>
            <person name="Stroud A."/>
            <person name="Scholl E.H."/>
            <person name="Wright F.A."/>
            <person name="Aitken M.D."/>
        </authorList>
    </citation>
    <scope>NUCLEOTIDE SEQUENCE</scope>
    <source>
        <strain evidence="1">P4</strain>
    </source>
</reference>
<evidence type="ECO:0000313" key="2">
    <source>
        <dbReference type="Proteomes" id="UP000194440"/>
    </source>
</evidence>
<dbReference type="AlphaFoldDB" id="A0A240UFK7"/>
<protein>
    <submittedName>
        <fullName evidence="1">Uncharacterized protein</fullName>
    </submittedName>
</protein>
<evidence type="ECO:0000313" key="1">
    <source>
        <dbReference type="EMBL" id="ART60281.1"/>
    </source>
</evidence>
<dbReference type="SUPFAM" id="SSF103647">
    <property type="entry name" value="TSP type-3 repeat"/>
    <property type="match status" value="1"/>
</dbReference>
<dbReference type="Proteomes" id="UP000194440">
    <property type="component" value="Chromosome"/>
</dbReference>
<dbReference type="Pfam" id="PF12779">
    <property type="entry name" value="WXXGXW"/>
    <property type="match status" value="1"/>
</dbReference>
<dbReference type="InterPro" id="IPR024447">
    <property type="entry name" value="YXWGXW_rpt"/>
</dbReference>
<dbReference type="RefSeq" id="WP_086928246.1">
    <property type="nucleotide sequence ID" value="NZ_CP021361.1"/>
</dbReference>